<gene>
    <name evidence="1" type="ORF">GCM10010310_12270</name>
</gene>
<accession>A0ABN3SBM7</accession>
<name>A0ABN3SBM7_9ACTN</name>
<evidence type="ECO:0000313" key="2">
    <source>
        <dbReference type="Proteomes" id="UP001499989"/>
    </source>
</evidence>
<evidence type="ECO:0000313" key="1">
    <source>
        <dbReference type="EMBL" id="GAA2672156.1"/>
    </source>
</evidence>
<sequence length="172" mass="18120">MDLQGIGALRAVPYKAVSWEAGWRYCRPMESEKSNGCPLHGGGAAAQSLVGSLLAEVVGSRHVYDGDAPAGPLDVWLIDDRGGTVHVTTGSDGCLIVGASEPHTGYDMGDSGRVIVGAIGNEPPFADYIGESVLTVREEHEPNTGRVALELSFPRGGVRCESWAGDLRLTLM</sequence>
<keyword evidence="2" id="KW-1185">Reference proteome</keyword>
<organism evidence="1 2">
    <name type="scientific">Streptomyces violaceolatus</name>
    <dbReference type="NCBI Taxonomy" id="67378"/>
    <lineage>
        <taxon>Bacteria</taxon>
        <taxon>Bacillati</taxon>
        <taxon>Actinomycetota</taxon>
        <taxon>Actinomycetes</taxon>
        <taxon>Kitasatosporales</taxon>
        <taxon>Streptomycetaceae</taxon>
        <taxon>Streptomyces</taxon>
        <taxon>Streptomyces violaceoruber group</taxon>
    </lineage>
</organism>
<dbReference type="Proteomes" id="UP001499989">
    <property type="component" value="Unassembled WGS sequence"/>
</dbReference>
<proteinExistence type="predicted"/>
<dbReference type="EMBL" id="BAAASK010000002">
    <property type="protein sequence ID" value="GAA2672156.1"/>
    <property type="molecule type" value="Genomic_DNA"/>
</dbReference>
<reference evidence="1 2" key="1">
    <citation type="journal article" date="2019" name="Int. J. Syst. Evol. Microbiol.">
        <title>The Global Catalogue of Microorganisms (GCM) 10K type strain sequencing project: providing services to taxonomists for standard genome sequencing and annotation.</title>
        <authorList>
            <consortium name="The Broad Institute Genomics Platform"/>
            <consortium name="The Broad Institute Genome Sequencing Center for Infectious Disease"/>
            <person name="Wu L."/>
            <person name="Ma J."/>
        </authorList>
    </citation>
    <scope>NUCLEOTIDE SEQUENCE [LARGE SCALE GENOMIC DNA]</scope>
    <source>
        <strain evidence="1 2">JCM 4531</strain>
    </source>
</reference>
<dbReference type="RefSeq" id="WP_344571537.1">
    <property type="nucleotide sequence ID" value="NZ_BAAASK010000002.1"/>
</dbReference>
<protein>
    <submittedName>
        <fullName evidence="1">Uncharacterized protein</fullName>
    </submittedName>
</protein>
<comment type="caution">
    <text evidence="1">The sequence shown here is derived from an EMBL/GenBank/DDBJ whole genome shotgun (WGS) entry which is preliminary data.</text>
</comment>